<dbReference type="OMA" id="GMYIMGR"/>
<accession>A0A0D2N271</accession>
<dbReference type="EMBL" id="KN817753">
    <property type="protein sequence ID" value="KJA13334.1"/>
    <property type="molecule type" value="Genomic_DNA"/>
</dbReference>
<dbReference type="AlphaFoldDB" id="A0A0D2N271"/>
<reference evidence="3" key="1">
    <citation type="submission" date="2014-04" db="EMBL/GenBank/DDBJ databases">
        <title>Evolutionary Origins and Diversification of the Mycorrhizal Mutualists.</title>
        <authorList>
            <consortium name="DOE Joint Genome Institute"/>
            <consortium name="Mycorrhizal Genomics Consortium"/>
            <person name="Kohler A."/>
            <person name="Kuo A."/>
            <person name="Nagy L.G."/>
            <person name="Floudas D."/>
            <person name="Copeland A."/>
            <person name="Barry K.W."/>
            <person name="Cichocki N."/>
            <person name="Veneault-Fourrey C."/>
            <person name="LaButti K."/>
            <person name="Lindquist E.A."/>
            <person name="Lipzen A."/>
            <person name="Lundell T."/>
            <person name="Morin E."/>
            <person name="Murat C."/>
            <person name="Riley R."/>
            <person name="Ohm R."/>
            <person name="Sun H."/>
            <person name="Tunlid A."/>
            <person name="Henrissat B."/>
            <person name="Grigoriev I.V."/>
            <person name="Hibbett D.S."/>
            <person name="Martin F."/>
        </authorList>
    </citation>
    <scope>NUCLEOTIDE SEQUENCE [LARGE SCALE GENOMIC DNA]</scope>
    <source>
        <strain evidence="3">FD-334 SS-4</strain>
    </source>
</reference>
<evidence type="ECO:0000313" key="3">
    <source>
        <dbReference type="Proteomes" id="UP000054270"/>
    </source>
</evidence>
<sequence length="61" mass="6041">MAVACGTAIAAVLGGMYIMGRDVKTKEGQSTVYSNQGNGLNGGDKAMTSSDVSAAVSGRGK</sequence>
<name>A0A0D2N271_HYPSF</name>
<feature type="region of interest" description="Disordered" evidence="1">
    <location>
        <begin position="28"/>
        <end position="61"/>
    </location>
</feature>
<dbReference type="OrthoDB" id="2891636at2759"/>
<evidence type="ECO:0000313" key="2">
    <source>
        <dbReference type="EMBL" id="KJA13334.1"/>
    </source>
</evidence>
<evidence type="ECO:0000256" key="1">
    <source>
        <dbReference type="SAM" id="MobiDB-lite"/>
    </source>
</evidence>
<feature type="compositionally biased region" description="Polar residues" evidence="1">
    <location>
        <begin position="28"/>
        <end position="38"/>
    </location>
</feature>
<dbReference type="Proteomes" id="UP000054270">
    <property type="component" value="Unassembled WGS sequence"/>
</dbReference>
<proteinExistence type="predicted"/>
<gene>
    <name evidence="2" type="ORF">HYPSUDRAFT_49905</name>
</gene>
<organism evidence="2 3">
    <name type="scientific">Hypholoma sublateritium (strain FD-334 SS-4)</name>
    <dbReference type="NCBI Taxonomy" id="945553"/>
    <lineage>
        <taxon>Eukaryota</taxon>
        <taxon>Fungi</taxon>
        <taxon>Dikarya</taxon>
        <taxon>Basidiomycota</taxon>
        <taxon>Agaricomycotina</taxon>
        <taxon>Agaricomycetes</taxon>
        <taxon>Agaricomycetidae</taxon>
        <taxon>Agaricales</taxon>
        <taxon>Agaricineae</taxon>
        <taxon>Strophariaceae</taxon>
        <taxon>Hypholoma</taxon>
    </lineage>
</organism>
<keyword evidence="3" id="KW-1185">Reference proteome</keyword>
<protein>
    <submittedName>
        <fullName evidence="2">Uncharacterized protein</fullName>
    </submittedName>
</protein>